<dbReference type="VEuPathDB" id="FungiDB:ASPBRDRAFT_521728"/>
<dbReference type="AlphaFoldDB" id="A0A1L9UQA4"/>
<reference evidence="2" key="1">
    <citation type="journal article" date="2017" name="Genome Biol.">
        <title>Comparative genomics reveals high biological diversity and specific adaptations in the industrially and medically important fungal genus Aspergillus.</title>
        <authorList>
            <person name="de Vries R.P."/>
            <person name="Riley R."/>
            <person name="Wiebenga A."/>
            <person name="Aguilar-Osorio G."/>
            <person name="Amillis S."/>
            <person name="Uchima C.A."/>
            <person name="Anderluh G."/>
            <person name="Asadollahi M."/>
            <person name="Askin M."/>
            <person name="Barry K."/>
            <person name="Battaglia E."/>
            <person name="Bayram O."/>
            <person name="Benocci T."/>
            <person name="Braus-Stromeyer S.A."/>
            <person name="Caldana C."/>
            <person name="Canovas D."/>
            <person name="Cerqueira G.C."/>
            <person name="Chen F."/>
            <person name="Chen W."/>
            <person name="Choi C."/>
            <person name="Clum A."/>
            <person name="Dos Santos R.A."/>
            <person name="Damasio A.R."/>
            <person name="Diallinas G."/>
            <person name="Emri T."/>
            <person name="Fekete E."/>
            <person name="Flipphi M."/>
            <person name="Freyberg S."/>
            <person name="Gallo A."/>
            <person name="Gournas C."/>
            <person name="Habgood R."/>
            <person name="Hainaut M."/>
            <person name="Harispe M.L."/>
            <person name="Henrissat B."/>
            <person name="Hilden K.S."/>
            <person name="Hope R."/>
            <person name="Hossain A."/>
            <person name="Karabika E."/>
            <person name="Karaffa L."/>
            <person name="Karanyi Z."/>
            <person name="Krasevec N."/>
            <person name="Kuo A."/>
            <person name="Kusch H."/>
            <person name="LaButti K."/>
            <person name="Lagendijk E.L."/>
            <person name="Lapidus A."/>
            <person name="Levasseur A."/>
            <person name="Lindquist E."/>
            <person name="Lipzen A."/>
            <person name="Logrieco A.F."/>
            <person name="MacCabe A."/>
            <person name="Maekelae M.R."/>
            <person name="Malavazi I."/>
            <person name="Melin P."/>
            <person name="Meyer V."/>
            <person name="Mielnichuk N."/>
            <person name="Miskei M."/>
            <person name="Molnar A.P."/>
            <person name="Mule G."/>
            <person name="Ngan C.Y."/>
            <person name="Orejas M."/>
            <person name="Orosz E."/>
            <person name="Ouedraogo J.P."/>
            <person name="Overkamp K.M."/>
            <person name="Park H.-S."/>
            <person name="Perrone G."/>
            <person name="Piumi F."/>
            <person name="Punt P.J."/>
            <person name="Ram A.F."/>
            <person name="Ramon A."/>
            <person name="Rauscher S."/>
            <person name="Record E."/>
            <person name="Riano-Pachon D.M."/>
            <person name="Robert V."/>
            <person name="Roehrig J."/>
            <person name="Ruller R."/>
            <person name="Salamov A."/>
            <person name="Salih N.S."/>
            <person name="Samson R.A."/>
            <person name="Sandor E."/>
            <person name="Sanguinetti M."/>
            <person name="Schuetze T."/>
            <person name="Sepcic K."/>
            <person name="Shelest E."/>
            <person name="Sherlock G."/>
            <person name="Sophianopoulou V."/>
            <person name="Squina F.M."/>
            <person name="Sun H."/>
            <person name="Susca A."/>
            <person name="Todd R.B."/>
            <person name="Tsang A."/>
            <person name="Unkles S.E."/>
            <person name="van de Wiele N."/>
            <person name="van Rossen-Uffink D."/>
            <person name="Oliveira J.V."/>
            <person name="Vesth T.C."/>
            <person name="Visser J."/>
            <person name="Yu J.-H."/>
            <person name="Zhou M."/>
            <person name="Andersen M.R."/>
            <person name="Archer D.B."/>
            <person name="Baker S.E."/>
            <person name="Benoit I."/>
            <person name="Brakhage A.A."/>
            <person name="Braus G.H."/>
            <person name="Fischer R."/>
            <person name="Frisvad J.C."/>
            <person name="Goldman G.H."/>
            <person name="Houbraken J."/>
            <person name="Oakley B."/>
            <person name="Pocsi I."/>
            <person name="Scazzocchio C."/>
            <person name="Seiboth B."/>
            <person name="vanKuyk P.A."/>
            <person name="Wortman J."/>
            <person name="Dyer P.S."/>
            <person name="Grigoriev I.V."/>
        </authorList>
    </citation>
    <scope>NUCLEOTIDE SEQUENCE [LARGE SCALE GENOMIC DNA]</scope>
    <source>
        <strain evidence="2">CBS 101740 / IMI 381727 / IBT 21946</strain>
    </source>
</reference>
<organism evidence="1 2">
    <name type="scientific">Aspergillus brasiliensis (strain CBS 101740 / IMI 381727 / IBT 21946)</name>
    <dbReference type="NCBI Taxonomy" id="767769"/>
    <lineage>
        <taxon>Eukaryota</taxon>
        <taxon>Fungi</taxon>
        <taxon>Dikarya</taxon>
        <taxon>Ascomycota</taxon>
        <taxon>Pezizomycotina</taxon>
        <taxon>Eurotiomycetes</taxon>
        <taxon>Eurotiomycetidae</taxon>
        <taxon>Eurotiales</taxon>
        <taxon>Aspergillaceae</taxon>
        <taxon>Aspergillus</taxon>
        <taxon>Aspergillus subgen. Circumdati</taxon>
    </lineage>
</organism>
<dbReference type="RefSeq" id="XP_067481142.1">
    <property type="nucleotide sequence ID" value="XM_067626858.1"/>
</dbReference>
<dbReference type="EMBL" id="KV878682">
    <property type="protein sequence ID" value="OJJ73894.1"/>
    <property type="molecule type" value="Genomic_DNA"/>
</dbReference>
<sequence>MLQETHPSTGTSAHQRCIYIYTTDSFCCSPLFSSALLPPFSSPRTLKRARTPHPSDESFPPNFGPSIIIITIIRQATPGLGVHAGFCLLRPERGSSGRSSSPTIAVGTIWDRVSAVHLLPTPNQEDQPIREIFMCFQFISLESANQSRANHFPPSPESSLIVNSHSARPLLSRLVCGLFLCTPVQSSPV</sequence>
<evidence type="ECO:0000313" key="1">
    <source>
        <dbReference type="EMBL" id="OJJ73894.1"/>
    </source>
</evidence>
<dbReference type="GeneID" id="93579346"/>
<accession>A0A1L9UQA4</accession>
<gene>
    <name evidence="1" type="ORF">ASPBRDRAFT_521728</name>
</gene>
<dbReference type="Proteomes" id="UP000184499">
    <property type="component" value="Unassembled WGS sequence"/>
</dbReference>
<protein>
    <submittedName>
        <fullName evidence="1">Uncharacterized protein</fullName>
    </submittedName>
</protein>
<keyword evidence="2" id="KW-1185">Reference proteome</keyword>
<name>A0A1L9UQA4_ASPBC</name>
<proteinExistence type="predicted"/>
<evidence type="ECO:0000313" key="2">
    <source>
        <dbReference type="Proteomes" id="UP000184499"/>
    </source>
</evidence>